<dbReference type="PANTHER" id="PTHR33653">
    <property type="entry name" value="RIBONUCLEASE VAPC2"/>
    <property type="match status" value="1"/>
</dbReference>
<evidence type="ECO:0000256" key="1">
    <source>
        <dbReference type="ARBA" id="ARBA00001946"/>
    </source>
</evidence>
<evidence type="ECO:0000313" key="8">
    <source>
        <dbReference type="EMBL" id="CAB4367077.1"/>
    </source>
</evidence>
<evidence type="ECO:0000313" key="9">
    <source>
        <dbReference type="EMBL" id="CAB4539152.1"/>
    </source>
</evidence>
<evidence type="ECO:0000256" key="4">
    <source>
        <dbReference type="ARBA" id="ARBA00022801"/>
    </source>
</evidence>
<dbReference type="EMBL" id="CAESPC010000102">
    <property type="protein sequence ID" value="CAB4367077.1"/>
    <property type="molecule type" value="Genomic_DNA"/>
</dbReference>
<dbReference type="InterPro" id="IPR029060">
    <property type="entry name" value="PIN-like_dom_sf"/>
</dbReference>
<dbReference type="InterPro" id="IPR050556">
    <property type="entry name" value="Type_II_TA_system_RNase"/>
</dbReference>
<comment type="similarity">
    <text evidence="6">Belongs to the PINc/VapC protein family.</text>
</comment>
<proteinExistence type="inferred from homology"/>
<sequence length="126" mass="13713">MAAVVLDTSVLIALFKSDDPHHESAIKATSARNEYLISAITLSEALIAAFRINLQTGQKHHQLISKTLHDIISVDEVIAALGAQIRAEKNLSLPDALISATAYTMKAQLWSCDRNLVKSHRGALQI</sequence>
<dbReference type="Gene3D" id="3.40.50.1010">
    <property type="entry name" value="5'-nuclease"/>
    <property type="match status" value="1"/>
</dbReference>
<keyword evidence="5" id="KW-0460">Magnesium</keyword>
<dbReference type="GO" id="GO:0004518">
    <property type="term" value="F:nuclease activity"/>
    <property type="evidence" value="ECO:0007669"/>
    <property type="project" value="UniProtKB-KW"/>
</dbReference>
<protein>
    <submittedName>
        <fullName evidence="8">Unannotated protein</fullName>
    </submittedName>
</protein>
<dbReference type="Pfam" id="PF01850">
    <property type="entry name" value="PIN"/>
    <property type="match status" value="1"/>
</dbReference>
<organism evidence="8">
    <name type="scientific">freshwater metagenome</name>
    <dbReference type="NCBI Taxonomy" id="449393"/>
    <lineage>
        <taxon>unclassified sequences</taxon>
        <taxon>metagenomes</taxon>
        <taxon>ecological metagenomes</taxon>
    </lineage>
</organism>
<evidence type="ECO:0000313" key="10">
    <source>
        <dbReference type="EMBL" id="CAB4840894.1"/>
    </source>
</evidence>
<evidence type="ECO:0000256" key="2">
    <source>
        <dbReference type="ARBA" id="ARBA00022722"/>
    </source>
</evidence>
<keyword evidence="4" id="KW-0378">Hydrolase</keyword>
<dbReference type="InterPro" id="IPR002716">
    <property type="entry name" value="PIN_dom"/>
</dbReference>
<dbReference type="AlphaFoldDB" id="A0A6J6AE19"/>
<evidence type="ECO:0000256" key="3">
    <source>
        <dbReference type="ARBA" id="ARBA00022723"/>
    </source>
</evidence>
<evidence type="ECO:0000256" key="5">
    <source>
        <dbReference type="ARBA" id="ARBA00022842"/>
    </source>
</evidence>
<evidence type="ECO:0000259" key="7">
    <source>
        <dbReference type="Pfam" id="PF01850"/>
    </source>
</evidence>
<feature type="domain" description="PIN" evidence="7">
    <location>
        <begin position="4"/>
        <end position="116"/>
    </location>
</feature>
<evidence type="ECO:0000256" key="6">
    <source>
        <dbReference type="ARBA" id="ARBA00038093"/>
    </source>
</evidence>
<accession>A0A6J6AE19</accession>
<comment type="cofactor">
    <cofactor evidence="1">
        <name>Mg(2+)</name>
        <dbReference type="ChEBI" id="CHEBI:18420"/>
    </cofactor>
</comment>
<dbReference type="PANTHER" id="PTHR33653:SF1">
    <property type="entry name" value="RIBONUCLEASE VAPC2"/>
    <property type="match status" value="1"/>
</dbReference>
<dbReference type="GO" id="GO:0046872">
    <property type="term" value="F:metal ion binding"/>
    <property type="evidence" value="ECO:0007669"/>
    <property type="project" value="UniProtKB-KW"/>
</dbReference>
<reference evidence="8" key="1">
    <citation type="submission" date="2020-05" db="EMBL/GenBank/DDBJ databases">
        <authorList>
            <person name="Chiriac C."/>
            <person name="Salcher M."/>
            <person name="Ghai R."/>
            <person name="Kavagutti S V."/>
        </authorList>
    </citation>
    <scope>NUCLEOTIDE SEQUENCE</scope>
</reference>
<keyword evidence="2" id="KW-0540">Nuclease</keyword>
<gene>
    <name evidence="9" type="ORF">UFOPK1458_00182</name>
    <name evidence="10" type="ORF">UFOPK3243_00334</name>
    <name evidence="8" type="ORF">UFOPK4180_00676</name>
</gene>
<dbReference type="EMBL" id="CAEZSQ010000021">
    <property type="protein sequence ID" value="CAB4539152.1"/>
    <property type="molecule type" value="Genomic_DNA"/>
</dbReference>
<dbReference type="SUPFAM" id="SSF88723">
    <property type="entry name" value="PIN domain-like"/>
    <property type="match status" value="1"/>
</dbReference>
<dbReference type="GO" id="GO:0016787">
    <property type="term" value="F:hydrolase activity"/>
    <property type="evidence" value="ECO:0007669"/>
    <property type="project" value="UniProtKB-KW"/>
</dbReference>
<name>A0A6J6AE19_9ZZZZ</name>
<dbReference type="EMBL" id="CAFAZZ010000020">
    <property type="protein sequence ID" value="CAB4840894.1"/>
    <property type="molecule type" value="Genomic_DNA"/>
</dbReference>
<keyword evidence="3" id="KW-0479">Metal-binding</keyword>